<dbReference type="RefSeq" id="WP_249657442.1">
    <property type="nucleotide sequence ID" value="NZ_JAMFMA010000002.1"/>
</dbReference>
<comment type="caution">
    <text evidence="8">The sequence shown here is derived from an EMBL/GenBank/DDBJ whole genome shotgun (WGS) entry which is preliminary data.</text>
</comment>
<keyword evidence="7" id="KW-0963">Cytoplasm</keyword>
<keyword evidence="7" id="KW-0690">Ribosome biogenesis</keyword>
<gene>
    <name evidence="7 8" type="primary">ybeY</name>
    <name evidence="8" type="ORF">M3P19_09560</name>
</gene>
<organism evidence="8 9">
    <name type="scientific">Flagellimonas spongiicola</name>
    <dbReference type="NCBI Taxonomy" id="2942208"/>
    <lineage>
        <taxon>Bacteria</taxon>
        <taxon>Pseudomonadati</taxon>
        <taxon>Bacteroidota</taxon>
        <taxon>Flavobacteriia</taxon>
        <taxon>Flavobacteriales</taxon>
        <taxon>Flavobacteriaceae</taxon>
        <taxon>Flagellimonas</taxon>
    </lineage>
</organism>
<accession>A0ABT0PTE9</accession>
<dbReference type="EC" id="3.1.-.-" evidence="7"/>
<dbReference type="InterPro" id="IPR023091">
    <property type="entry name" value="MetalPrtase_cat_dom_sf_prd"/>
</dbReference>
<keyword evidence="5 7" id="KW-0378">Hydrolase</keyword>
<evidence type="ECO:0000256" key="1">
    <source>
        <dbReference type="ARBA" id="ARBA00010875"/>
    </source>
</evidence>
<keyword evidence="3 7" id="KW-0479">Metal-binding</keyword>
<dbReference type="NCBIfam" id="TIGR00043">
    <property type="entry name" value="rRNA maturation RNase YbeY"/>
    <property type="match status" value="1"/>
</dbReference>
<dbReference type="Gene3D" id="3.40.390.30">
    <property type="entry name" value="Metalloproteases ('zincins'), catalytic domain"/>
    <property type="match status" value="1"/>
</dbReference>
<comment type="subcellular location">
    <subcellularLocation>
        <location evidence="7">Cytoplasm</location>
    </subcellularLocation>
</comment>
<evidence type="ECO:0000256" key="4">
    <source>
        <dbReference type="ARBA" id="ARBA00022759"/>
    </source>
</evidence>
<evidence type="ECO:0000256" key="6">
    <source>
        <dbReference type="ARBA" id="ARBA00022833"/>
    </source>
</evidence>
<dbReference type="SUPFAM" id="SSF55486">
    <property type="entry name" value="Metalloproteases ('zincins'), catalytic domain"/>
    <property type="match status" value="1"/>
</dbReference>
<evidence type="ECO:0000313" key="8">
    <source>
        <dbReference type="EMBL" id="MCL6274256.1"/>
    </source>
</evidence>
<keyword evidence="2 7" id="KW-0540">Nuclease</keyword>
<evidence type="ECO:0000313" key="9">
    <source>
        <dbReference type="Proteomes" id="UP001203607"/>
    </source>
</evidence>
<dbReference type="Pfam" id="PF02130">
    <property type="entry name" value="YbeY"/>
    <property type="match status" value="1"/>
</dbReference>
<dbReference type="PANTHER" id="PTHR46986">
    <property type="entry name" value="ENDORIBONUCLEASE YBEY, CHLOROPLASTIC"/>
    <property type="match status" value="1"/>
</dbReference>
<comment type="similarity">
    <text evidence="1 7">Belongs to the endoribonuclease YbeY family.</text>
</comment>
<reference evidence="8 9" key="1">
    <citation type="submission" date="2022-05" db="EMBL/GenBank/DDBJ databases">
        <authorList>
            <person name="Park J.-S."/>
        </authorList>
    </citation>
    <scope>NUCLEOTIDE SEQUENCE [LARGE SCALE GENOMIC DNA]</scope>
    <source>
        <strain evidence="8 9">2012CJ35-5</strain>
    </source>
</reference>
<dbReference type="InterPro" id="IPR020549">
    <property type="entry name" value="YbeY_CS"/>
</dbReference>
<protein>
    <recommendedName>
        <fullName evidence="7">Endoribonuclease YbeY</fullName>
        <ecNumber evidence="7">3.1.-.-</ecNumber>
    </recommendedName>
</protein>
<comment type="cofactor">
    <cofactor evidence="7">
        <name>Zn(2+)</name>
        <dbReference type="ChEBI" id="CHEBI:29105"/>
    </cofactor>
    <text evidence="7">Binds 1 zinc ion.</text>
</comment>
<keyword evidence="9" id="KW-1185">Reference proteome</keyword>
<evidence type="ECO:0000256" key="5">
    <source>
        <dbReference type="ARBA" id="ARBA00022801"/>
    </source>
</evidence>
<proteinExistence type="inferred from homology"/>
<dbReference type="EMBL" id="JAMFMA010000002">
    <property type="protein sequence ID" value="MCL6274256.1"/>
    <property type="molecule type" value="Genomic_DNA"/>
</dbReference>
<dbReference type="PROSITE" id="PS01306">
    <property type="entry name" value="UPF0054"/>
    <property type="match status" value="1"/>
</dbReference>
<evidence type="ECO:0000256" key="3">
    <source>
        <dbReference type="ARBA" id="ARBA00022723"/>
    </source>
</evidence>
<feature type="binding site" evidence="7">
    <location>
        <position position="115"/>
    </location>
    <ligand>
        <name>Zn(2+)</name>
        <dbReference type="ChEBI" id="CHEBI:29105"/>
        <note>catalytic</note>
    </ligand>
</feature>
<dbReference type="Proteomes" id="UP001203607">
    <property type="component" value="Unassembled WGS sequence"/>
</dbReference>
<dbReference type="InterPro" id="IPR002036">
    <property type="entry name" value="YbeY"/>
</dbReference>
<dbReference type="HAMAP" id="MF_00009">
    <property type="entry name" value="Endoribonucl_YbeY"/>
    <property type="match status" value="1"/>
</dbReference>
<comment type="function">
    <text evidence="7">Single strand-specific metallo-endoribonuclease involved in late-stage 70S ribosome quality control and in maturation of the 3' terminus of the 16S rRNA.</text>
</comment>
<sequence>MIEFNFKTEFQLNNISKLKDWLSRVISSEKYEQGDIDFIFCSDEELLKINQEYLNHDTYTDIITFDYTSNKVISGDVFISIDRVRENSNTFKTGFLNELLRVMSHGVLHLMGYKDKDEDDVKVMRAKEEEKIKMFHVEP</sequence>
<name>A0ABT0PTE9_9FLAO</name>
<keyword evidence="4 7" id="KW-0255">Endonuclease</keyword>
<evidence type="ECO:0000256" key="7">
    <source>
        <dbReference type="HAMAP-Rule" id="MF_00009"/>
    </source>
</evidence>
<feature type="binding site" evidence="7">
    <location>
        <position position="109"/>
    </location>
    <ligand>
        <name>Zn(2+)</name>
        <dbReference type="ChEBI" id="CHEBI:29105"/>
        <note>catalytic</note>
    </ligand>
</feature>
<dbReference type="PANTHER" id="PTHR46986:SF1">
    <property type="entry name" value="ENDORIBONUCLEASE YBEY, CHLOROPLASTIC"/>
    <property type="match status" value="1"/>
</dbReference>
<feature type="binding site" evidence="7">
    <location>
        <position position="105"/>
    </location>
    <ligand>
        <name>Zn(2+)</name>
        <dbReference type="ChEBI" id="CHEBI:29105"/>
        <note>catalytic</note>
    </ligand>
</feature>
<evidence type="ECO:0000256" key="2">
    <source>
        <dbReference type="ARBA" id="ARBA00022722"/>
    </source>
</evidence>
<keyword evidence="6 7" id="KW-0862">Zinc</keyword>
<keyword evidence="7" id="KW-0698">rRNA processing</keyword>